<dbReference type="Pfam" id="PF23562">
    <property type="entry name" value="AMP-binding_C_3"/>
    <property type="match status" value="1"/>
</dbReference>
<dbReference type="SUPFAM" id="SSF51735">
    <property type="entry name" value="NAD(P)-binding Rossmann-fold domains"/>
    <property type="match status" value="1"/>
</dbReference>
<dbReference type="InterPro" id="IPR042099">
    <property type="entry name" value="ANL_N_sf"/>
</dbReference>
<dbReference type="SMART" id="SM00822">
    <property type="entry name" value="PKS_KR"/>
    <property type="match status" value="1"/>
</dbReference>
<name>A0A165H0S6_9BASI</name>
<keyword evidence="1" id="KW-0596">Phosphopantetheine</keyword>
<keyword evidence="2" id="KW-0597">Phosphoprotein</keyword>
<dbReference type="Pfam" id="PF07993">
    <property type="entry name" value="NAD_binding_4"/>
    <property type="match status" value="1"/>
</dbReference>
<dbReference type="OrthoDB" id="429813at2759"/>
<dbReference type="PANTHER" id="PTHR43439:SF2">
    <property type="entry name" value="ENZYME, PUTATIVE (JCVI)-RELATED"/>
    <property type="match status" value="1"/>
</dbReference>
<feature type="domain" description="Ketoreductase" evidence="3">
    <location>
        <begin position="732"/>
        <end position="898"/>
    </location>
</feature>
<evidence type="ECO:0000313" key="5">
    <source>
        <dbReference type="Proteomes" id="UP000076842"/>
    </source>
</evidence>
<proteinExistence type="predicted"/>
<dbReference type="EMBL" id="KV423948">
    <property type="protein sequence ID" value="KZT58724.1"/>
    <property type="molecule type" value="Genomic_DNA"/>
</dbReference>
<dbReference type="SUPFAM" id="SSF56801">
    <property type="entry name" value="Acetyl-CoA synthetase-like"/>
    <property type="match status" value="1"/>
</dbReference>
<evidence type="ECO:0000256" key="1">
    <source>
        <dbReference type="ARBA" id="ARBA00022450"/>
    </source>
</evidence>
<dbReference type="STRING" id="1353952.A0A165H0S6"/>
<dbReference type="InterPro" id="IPR051414">
    <property type="entry name" value="Adenylate-forming_Reductase"/>
</dbReference>
<dbReference type="AlphaFoldDB" id="A0A165H0S6"/>
<accession>A0A165H0S6</accession>
<dbReference type="InterPro" id="IPR036736">
    <property type="entry name" value="ACP-like_sf"/>
</dbReference>
<dbReference type="Gene3D" id="1.10.1200.10">
    <property type="entry name" value="ACP-like"/>
    <property type="match status" value="1"/>
</dbReference>
<reference evidence="4 5" key="1">
    <citation type="journal article" date="2016" name="Mol. Biol. Evol.">
        <title>Comparative Genomics of Early-Diverging Mushroom-Forming Fungi Provides Insights into the Origins of Lignocellulose Decay Capabilities.</title>
        <authorList>
            <person name="Nagy L.G."/>
            <person name="Riley R."/>
            <person name="Tritt A."/>
            <person name="Adam C."/>
            <person name="Daum C."/>
            <person name="Floudas D."/>
            <person name="Sun H."/>
            <person name="Yadav J.S."/>
            <person name="Pangilinan J."/>
            <person name="Larsson K.H."/>
            <person name="Matsuura K."/>
            <person name="Barry K."/>
            <person name="Labutti K."/>
            <person name="Kuo R."/>
            <person name="Ohm R.A."/>
            <person name="Bhattacharya S.S."/>
            <person name="Shirouzu T."/>
            <person name="Yoshinaga Y."/>
            <person name="Martin F.M."/>
            <person name="Grigoriev I.V."/>
            <person name="Hibbett D.S."/>
        </authorList>
    </citation>
    <scope>NUCLEOTIDE SEQUENCE [LARGE SCALE GENOMIC DNA]</scope>
    <source>
        <strain evidence="4 5">HHB12733</strain>
    </source>
</reference>
<dbReference type="InterPro" id="IPR057326">
    <property type="entry name" value="KR_dom"/>
</dbReference>
<sequence length="1107" mass="121377">MGDANRKYPLGYITAQGESSSTWMAPPLDGSMTFPEMLFWHGQRSASHPFCILAAEVEGEDSVVITWREASRAMFRLAEELRHEVGKHIIGGKPVVVGILAYPESLTYATWVGAITAAGYTAFPLSPRNSLAAYQHLLKATNCQYLVGSIPRNGEPGTALQQTTSRLLEELPDLKILDLPIYDVLYPRLGHWPPAPYVPNDDRPPVLEPWPVEPGMPVLIMHSSGSTAFPKPIPLHDDAWTTWGKSLWYLKDDICGTIWASMTLPLFHIAGLSIALSTSVLAGTVTLFFKPQLVPRIPTPQAVLQGAMLGKADYVVTVPSACVEWAQDPKSIAALTKLKALKYGGGPIPEEFGHRLVEAGVELHTTYGMTEASTLFHVDSVSYLGGNDWMYAPFMQHLKIELIDEGDNTFRAIVMETDMYKGVAVSNYKANVRAFDTNDLLKPHPIRKDYWKVVGRADDQIMMSNGEKTNPGPLESIINASPHVQTAIMFGRARTQVGVLIEPRTPVNLEDVAELASFRNLIWPEIEKANKYAPQHSRIFKELILVVDSAKKPIPRTAKGTVSRNALLNLFADEIDAIYTAAAEPTRAAWAVPPTTWDDVAIHEFVVRVVNGVMRTEHGNLRTIDENSDLFEQGCDSLQATYIRSAIANAVQQASTLGGKNDIAKSHVSQNLVFQHPTILGLASFVVAAIRGKSEDTAGIPEAIAKQMLQMAADYSQNLASSRSLPTLSNGGVVLLTGSTGALGTYILQQLLRDPAVSHVYALNRTSADKDLRTRQMESFTNRGVHVHLLESPKLSLIEGDTTKGDLGLSEMLHEEIRGSVTAVIHNAWRLDFNLSLSSFESYIKGTRNLVDLALSASAGPAHFIFTSSIGTLANWRSSRPVPEEALASPNLAIGTGYGESKWVAERVLLAAASRRGLRATIWRVGQLSGSTVNGAWNTTDWVPIMVQSGLALGALPSLPKAVVEWVPVDEAARAIVDSVHAPPKDGEDARYLHLIHPRPNNWDTIFGALAKHLEVPLVPSADWLAKLEHASESATPRTISRVPALKLLEFFHRAFGGTHSEHQETQYDTTQAQRVSGTLRAVALRPLGEQDVRRWMAYWRKRGLLD</sequence>
<evidence type="ECO:0000259" key="3">
    <source>
        <dbReference type="SMART" id="SM00822"/>
    </source>
</evidence>
<protein>
    <submittedName>
        <fullName evidence="4">Acetyl-CoA synthetase-like protein</fullName>
    </submittedName>
</protein>
<dbReference type="Pfam" id="PF00501">
    <property type="entry name" value="AMP-binding"/>
    <property type="match status" value="1"/>
</dbReference>
<dbReference type="InterPro" id="IPR000873">
    <property type="entry name" value="AMP-dep_synth/lig_dom"/>
</dbReference>
<dbReference type="InParanoid" id="A0A165H0S6"/>
<gene>
    <name evidence="4" type="ORF">CALCODRAFT_232533</name>
</gene>
<dbReference type="Proteomes" id="UP000076842">
    <property type="component" value="Unassembled WGS sequence"/>
</dbReference>
<dbReference type="Gene3D" id="3.40.50.720">
    <property type="entry name" value="NAD(P)-binding Rossmann-like Domain"/>
    <property type="match status" value="1"/>
</dbReference>
<dbReference type="InterPro" id="IPR013120">
    <property type="entry name" value="FAR_NAD-bd"/>
</dbReference>
<organism evidence="4 5">
    <name type="scientific">Calocera cornea HHB12733</name>
    <dbReference type="NCBI Taxonomy" id="1353952"/>
    <lineage>
        <taxon>Eukaryota</taxon>
        <taxon>Fungi</taxon>
        <taxon>Dikarya</taxon>
        <taxon>Basidiomycota</taxon>
        <taxon>Agaricomycotina</taxon>
        <taxon>Dacrymycetes</taxon>
        <taxon>Dacrymycetales</taxon>
        <taxon>Dacrymycetaceae</taxon>
        <taxon>Calocera</taxon>
    </lineage>
</organism>
<dbReference type="PANTHER" id="PTHR43439">
    <property type="entry name" value="PHENYLACETATE-COENZYME A LIGASE"/>
    <property type="match status" value="1"/>
</dbReference>
<keyword evidence="5" id="KW-1185">Reference proteome</keyword>
<dbReference type="Gene3D" id="3.40.50.12780">
    <property type="entry name" value="N-terminal domain of ligase-like"/>
    <property type="match status" value="1"/>
</dbReference>
<evidence type="ECO:0000256" key="2">
    <source>
        <dbReference type="ARBA" id="ARBA00022553"/>
    </source>
</evidence>
<evidence type="ECO:0000313" key="4">
    <source>
        <dbReference type="EMBL" id="KZT58724.1"/>
    </source>
</evidence>
<dbReference type="InterPro" id="IPR036291">
    <property type="entry name" value="NAD(P)-bd_dom_sf"/>
</dbReference>